<proteinExistence type="predicted"/>
<dbReference type="RefSeq" id="WP_069032195.1">
    <property type="nucleotide sequence ID" value="NZ_MDKC01000001.1"/>
</dbReference>
<dbReference type="PANTHER" id="PTHR30388:SF6">
    <property type="entry name" value="XANTHINE DEHYDROGENASE SUBUNIT A-RELATED"/>
    <property type="match status" value="1"/>
</dbReference>
<evidence type="ECO:0000259" key="1">
    <source>
        <dbReference type="Pfam" id="PF02625"/>
    </source>
</evidence>
<comment type="caution">
    <text evidence="3">The sequence shown here is derived from an EMBL/GenBank/DDBJ whole genome shotgun (WGS) entry which is preliminary data.</text>
</comment>
<dbReference type="InterPro" id="IPR003777">
    <property type="entry name" value="XdhC_CoxI"/>
</dbReference>
<dbReference type="Pfam" id="PF02625">
    <property type="entry name" value="XdhC_CoxI"/>
    <property type="match status" value="1"/>
</dbReference>
<dbReference type="Pfam" id="PF13478">
    <property type="entry name" value="XdhC_C"/>
    <property type="match status" value="1"/>
</dbReference>
<protein>
    <recommendedName>
        <fullName evidence="5">Xanthine dehydrogenase</fullName>
    </recommendedName>
</protein>
<sequence>MESIHEILNEITSAKEGDVLATIIHVEGSAYRKEGASMLFKGNGKEVGLLSAGCLEADLSYRVQETRVRKTPQTVTYDMSAEDDLTWGNGAGCNGIITVLLEPIDESMFNLLTKLKRFLLNGMSVSMMKILFDDRNEVETLFLVDEQTFFGNCNERNLDQVKSALNELHYTNQKSGLRMIKPLKTNTYLHTFYPKPRLFVFGAGKDAIPLVKLASLAGFFVTITDWRADLCSKEYFPDADQILVGFPSEIIPRLQLTASDSAIIITHQFQKDKEIVNHILNIHLKYLGVLGGKKRIQRLLEGKKVDTEINSPAGLQIGAEGPEEIAISIVGELIQRQRIKKISKYEE</sequence>
<dbReference type="EMBL" id="MDKC01000001">
    <property type="protein sequence ID" value="ODG94019.1"/>
    <property type="molecule type" value="Genomic_DNA"/>
</dbReference>
<evidence type="ECO:0000313" key="3">
    <source>
        <dbReference type="EMBL" id="ODG94019.1"/>
    </source>
</evidence>
<organism evidence="3 4">
    <name type="scientific">Gottfriedia luciferensis</name>
    <dbReference type="NCBI Taxonomy" id="178774"/>
    <lineage>
        <taxon>Bacteria</taxon>
        <taxon>Bacillati</taxon>
        <taxon>Bacillota</taxon>
        <taxon>Bacilli</taxon>
        <taxon>Bacillales</taxon>
        <taxon>Bacillaceae</taxon>
        <taxon>Gottfriedia</taxon>
    </lineage>
</organism>
<dbReference type="InterPro" id="IPR027051">
    <property type="entry name" value="XdhC_Rossmann_dom"/>
</dbReference>
<evidence type="ECO:0008006" key="5">
    <source>
        <dbReference type="Google" id="ProtNLM"/>
    </source>
</evidence>
<dbReference type="Gene3D" id="3.40.50.720">
    <property type="entry name" value="NAD(P)-binding Rossmann-like Domain"/>
    <property type="match status" value="1"/>
</dbReference>
<evidence type="ECO:0000259" key="2">
    <source>
        <dbReference type="Pfam" id="PF13478"/>
    </source>
</evidence>
<accession>A0ABX3A054</accession>
<name>A0ABX3A054_9BACI</name>
<dbReference type="PANTHER" id="PTHR30388">
    <property type="entry name" value="ALDEHYDE OXIDOREDUCTASE MOLYBDENUM COFACTOR ASSEMBLY PROTEIN"/>
    <property type="match status" value="1"/>
</dbReference>
<dbReference type="InterPro" id="IPR052698">
    <property type="entry name" value="MoCofactor_Util/Proc"/>
</dbReference>
<feature type="domain" description="XdhC- CoxI" evidence="1">
    <location>
        <begin position="16"/>
        <end position="78"/>
    </location>
</feature>
<gene>
    <name evidence="3" type="ORF">BED47_02285</name>
</gene>
<reference evidence="3 4" key="1">
    <citation type="submission" date="2016-07" db="EMBL/GenBank/DDBJ databases">
        <authorList>
            <person name="Townsley L."/>
            <person name="Shank E.A."/>
        </authorList>
    </citation>
    <scope>NUCLEOTIDE SEQUENCE [LARGE SCALE GENOMIC DNA]</scope>
    <source>
        <strain evidence="3 4">CH01</strain>
    </source>
</reference>
<keyword evidence="4" id="KW-1185">Reference proteome</keyword>
<dbReference type="Proteomes" id="UP000094580">
    <property type="component" value="Unassembled WGS sequence"/>
</dbReference>
<evidence type="ECO:0000313" key="4">
    <source>
        <dbReference type="Proteomes" id="UP000094580"/>
    </source>
</evidence>
<feature type="domain" description="XdhC Rossmann" evidence="2">
    <location>
        <begin position="198"/>
        <end position="333"/>
    </location>
</feature>